<dbReference type="AlphaFoldDB" id="A0AAD1Y5D1"/>
<dbReference type="Proteomes" id="UP001295684">
    <property type="component" value="Unassembled WGS sequence"/>
</dbReference>
<gene>
    <name evidence="2" type="ORF">ECRASSUSDP1_LOCUS26512</name>
</gene>
<feature type="region of interest" description="Disordered" evidence="1">
    <location>
        <begin position="24"/>
        <end position="82"/>
    </location>
</feature>
<keyword evidence="3" id="KW-1185">Reference proteome</keyword>
<dbReference type="Gene3D" id="3.30.230.30">
    <property type="entry name" value="Impact, N-terminal domain"/>
    <property type="match status" value="1"/>
</dbReference>
<evidence type="ECO:0008006" key="4">
    <source>
        <dbReference type="Google" id="ProtNLM"/>
    </source>
</evidence>
<name>A0AAD1Y5D1_EUPCR</name>
<dbReference type="EMBL" id="CAMPGE010027330">
    <property type="protein sequence ID" value="CAI2384972.1"/>
    <property type="molecule type" value="Genomic_DNA"/>
</dbReference>
<proteinExistence type="predicted"/>
<evidence type="ECO:0000256" key="1">
    <source>
        <dbReference type="SAM" id="MobiDB-lite"/>
    </source>
</evidence>
<comment type="caution">
    <text evidence="2">The sequence shown here is derived from an EMBL/GenBank/DDBJ whole genome shotgun (WGS) entry which is preliminary data.</text>
</comment>
<accession>A0AAD1Y5D1</accession>
<feature type="region of interest" description="Disordered" evidence="1">
    <location>
        <begin position="689"/>
        <end position="712"/>
    </location>
</feature>
<protein>
    <recommendedName>
        <fullName evidence="4">Impact N-terminal domain-containing protein</fullName>
    </recommendedName>
</protein>
<dbReference type="InterPro" id="IPR036956">
    <property type="entry name" value="Impact_N_sf"/>
</dbReference>
<evidence type="ECO:0000313" key="3">
    <source>
        <dbReference type="Proteomes" id="UP001295684"/>
    </source>
</evidence>
<reference evidence="2" key="1">
    <citation type="submission" date="2023-07" db="EMBL/GenBank/DDBJ databases">
        <authorList>
            <consortium name="AG Swart"/>
            <person name="Singh M."/>
            <person name="Singh A."/>
            <person name="Seah K."/>
            <person name="Emmerich C."/>
        </authorList>
    </citation>
    <scope>NUCLEOTIDE SEQUENCE</scope>
    <source>
        <strain evidence="2">DP1</strain>
    </source>
</reference>
<sequence>MEIISQSEVYEEDRHNKIYDHESHQLGSDLDLSRTPHESITVSHGSESRVPGQKTTEQHKSQSLASSSSGSHKQKLEGLKSKMSVVGSMTRKHEKVIYRAFAVAIIDQEHIPLALNQISMKDDKFIQAKNVVMAFRINSPEEVLVRSKDGNDIVEGFDNGDLEGCGEKLLHLLQRISVENILIIIAISYFGLKGSLQIGSYSHCINIARDLLTSLHNKALDFEQKSEAEGEDDEVLDVEDELQGVGNKIHLVAGGEPYRISPFKATSNRHSILQNQRKRIRTSHNRIKVSSNYPLQDLYSPQSVTDNENSVASIPKRATMSPYFGQQQDIDQSQVIPRVFNFPEFMNKNHRYTKRPNTYFAELAAANSKFSNTSRRQRRRKNGKNSTGIHLEAHGKMMQYNMNGDLNLHQPGAFSSDARQRSSYGQSFRMTQANYTGINHQRRLASYSMNRNKLNKTTNIINPHLPRISDQSPFSPLKSSTNEIITEEVKSPAEKKIIKDVKRRYKKKEETLKRKSIEAHRLAKIQRKSDLEGLEISKDQPKLKVVKKPVFTCIPKRKAEPKPGNFLQPKRLILTDYKVLVPSAKAAPTVSVFNIHDNLPNSDSREHLDEVEIPDIDLTNYDNASLGFVLNAEVEKPKFRIQDVKRMMDEVPNDIHKLEDYIDHVELDDKPTNVLVKLAEQCKKRRRKLYKDLKNPDSSSESSNESQEDEMIANFKSYRIQNKY</sequence>
<feature type="compositionally biased region" description="Low complexity" evidence="1">
    <location>
        <begin position="61"/>
        <end position="71"/>
    </location>
</feature>
<organism evidence="2 3">
    <name type="scientific">Euplotes crassus</name>
    <dbReference type="NCBI Taxonomy" id="5936"/>
    <lineage>
        <taxon>Eukaryota</taxon>
        <taxon>Sar</taxon>
        <taxon>Alveolata</taxon>
        <taxon>Ciliophora</taxon>
        <taxon>Intramacronucleata</taxon>
        <taxon>Spirotrichea</taxon>
        <taxon>Hypotrichia</taxon>
        <taxon>Euplotida</taxon>
        <taxon>Euplotidae</taxon>
        <taxon>Moneuplotes</taxon>
    </lineage>
</organism>
<evidence type="ECO:0000313" key="2">
    <source>
        <dbReference type="EMBL" id="CAI2384972.1"/>
    </source>
</evidence>